<reference evidence="1 2" key="1">
    <citation type="journal article" date="2017" name="PLoS Biol.">
        <title>The sea cucumber genome provides insights into morphological evolution and visceral regeneration.</title>
        <authorList>
            <person name="Zhang X."/>
            <person name="Sun L."/>
            <person name="Yuan J."/>
            <person name="Sun Y."/>
            <person name="Gao Y."/>
            <person name="Zhang L."/>
            <person name="Li S."/>
            <person name="Dai H."/>
            <person name="Hamel J.F."/>
            <person name="Liu C."/>
            <person name="Yu Y."/>
            <person name="Liu S."/>
            <person name="Lin W."/>
            <person name="Guo K."/>
            <person name="Jin S."/>
            <person name="Xu P."/>
            <person name="Storey K.B."/>
            <person name="Huan P."/>
            <person name="Zhang T."/>
            <person name="Zhou Y."/>
            <person name="Zhang J."/>
            <person name="Lin C."/>
            <person name="Li X."/>
            <person name="Xing L."/>
            <person name="Huo D."/>
            <person name="Sun M."/>
            <person name="Wang L."/>
            <person name="Mercier A."/>
            <person name="Li F."/>
            <person name="Yang H."/>
            <person name="Xiang J."/>
        </authorList>
    </citation>
    <scope>NUCLEOTIDE SEQUENCE [LARGE SCALE GENOMIC DNA]</scope>
    <source>
        <strain evidence="1">Shaxun</strain>
        <tissue evidence="1">Muscle</tissue>
    </source>
</reference>
<comment type="caution">
    <text evidence="1">The sequence shown here is derived from an EMBL/GenBank/DDBJ whole genome shotgun (WGS) entry which is preliminary data.</text>
</comment>
<evidence type="ECO:0008006" key="3">
    <source>
        <dbReference type="Google" id="ProtNLM"/>
    </source>
</evidence>
<name>A0A2G8KZH4_STIJA</name>
<gene>
    <name evidence="1" type="ORF">BSL78_09721</name>
</gene>
<sequence length="88" mass="10166">MKSVCSHNPDFLTPAENYQLNVYYADALYEQEEYRKAEAAYEEAIQTKKAFTKTKDKTQDLGRNSYNSLGIVKAFPPKLMFALRFTNV</sequence>
<dbReference type="InterPro" id="IPR011990">
    <property type="entry name" value="TPR-like_helical_dom_sf"/>
</dbReference>
<keyword evidence="2" id="KW-1185">Reference proteome</keyword>
<protein>
    <recommendedName>
        <fullName evidence="3">Tetratricopeptide repeat protein</fullName>
    </recommendedName>
</protein>
<accession>A0A2G8KZH4</accession>
<evidence type="ECO:0000313" key="1">
    <source>
        <dbReference type="EMBL" id="PIK53398.1"/>
    </source>
</evidence>
<dbReference type="Proteomes" id="UP000230750">
    <property type="component" value="Unassembled WGS sequence"/>
</dbReference>
<dbReference type="AlphaFoldDB" id="A0A2G8KZH4"/>
<dbReference type="Gene3D" id="1.25.40.10">
    <property type="entry name" value="Tetratricopeptide repeat domain"/>
    <property type="match status" value="1"/>
</dbReference>
<dbReference type="EMBL" id="MRZV01000289">
    <property type="protein sequence ID" value="PIK53398.1"/>
    <property type="molecule type" value="Genomic_DNA"/>
</dbReference>
<proteinExistence type="predicted"/>
<organism evidence="1 2">
    <name type="scientific">Stichopus japonicus</name>
    <name type="common">Sea cucumber</name>
    <dbReference type="NCBI Taxonomy" id="307972"/>
    <lineage>
        <taxon>Eukaryota</taxon>
        <taxon>Metazoa</taxon>
        <taxon>Echinodermata</taxon>
        <taxon>Eleutherozoa</taxon>
        <taxon>Echinozoa</taxon>
        <taxon>Holothuroidea</taxon>
        <taxon>Aspidochirotacea</taxon>
        <taxon>Aspidochirotida</taxon>
        <taxon>Stichopodidae</taxon>
        <taxon>Apostichopus</taxon>
    </lineage>
</organism>
<dbReference type="STRING" id="307972.A0A2G8KZH4"/>
<evidence type="ECO:0000313" key="2">
    <source>
        <dbReference type="Proteomes" id="UP000230750"/>
    </source>
</evidence>